<feature type="region of interest" description="Disordered" evidence="1">
    <location>
        <begin position="49"/>
        <end position="82"/>
    </location>
</feature>
<evidence type="ECO:0000313" key="2">
    <source>
        <dbReference type="EMBL" id="JAE37345.1"/>
    </source>
</evidence>
<reference evidence="2" key="1">
    <citation type="submission" date="2014-09" db="EMBL/GenBank/DDBJ databases">
        <authorList>
            <person name="Magalhaes I.L.F."/>
            <person name="Oliveira U."/>
            <person name="Santos F.R."/>
            <person name="Vidigal T.H.D.A."/>
            <person name="Brescovit A.D."/>
            <person name="Santos A.J."/>
        </authorList>
    </citation>
    <scope>NUCLEOTIDE SEQUENCE</scope>
    <source>
        <tissue evidence="2">Shoot tissue taken approximately 20 cm above the soil surface</tissue>
    </source>
</reference>
<reference evidence="2" key="2">
    <citation type="journal article" date="2015" name="Data Brief">
        <title>Shoot transcriptome of the giant reed, Arundo donax.</title>
        <authorList>
            <person name="Barrero R.A."/>
            <person name="Guerrero F.D."/>
            <person name="Moolhuijzen P."/>
            <person name="Goolsby J.A."/>
            <person name="Tidwell J."/>
            <person name="Bellgard S.E."/>
            <person name="Bellgard M.I."/>
        </authorList>
    </citation>
    <scope>NUCLEOTIDE SEQUENCE</scope>
    <source>
        <tissue evidence="2">Shoot tissue taken approximately 20 cm above the soil surface</tissue>
    </source>
</reference>
<name>A0A0A9HJJ6_ARUDO</name>
<sequence>MAYGPVVEGVLQLGALKRDFVDLWLGGQESLEKSRRHVTHGGGWLGEGCGGRWDDEDGRAWDSGDDEEQERSRVGVEGIRRW</sequence>
<evidence type="ECO:0000256" key="1">
    <source>
        <dbReference type="SAM" id="MobiDB-lite"/>
    </source>
</evidence>
<proteinExistence type="predicted"/>
<accession>A0A0A9HJJ6</accession>
<dbReference type="EMBL" id="GBRH01160551">
    <property type="protein sequence ID" value="JAE37345.1"/>
    <property type="molecule type" value="Transcribed_RNA"/>
</dbReference>
<feature type="compositionally biased region" description="Basic and acidic residues" evidence="1">
    <location>
        <begin position="70"/>
        <end position="82"/>
    </location>
</feature>
<protein>
    <submittedName>
        <fullName evidence="2">Uncharacterized protein</fullName>
    </submittedName>
</protein>
<organism evidence="2">
    <name type="scientific">Arundo donax</name>
    <name type="common">Giant reed</name>
    <name type="synonym">Donax arundinaceus</name>
    <dbReference type="NCBI Taxonomy" id="35708"/>
    <lineage>
        <taxon>Eukaryota</taxon>
        <taxon>Viridiplantae</taxon>
        <taxon>Streptophyta</taxon>
        <taxon>Embryophyta</taxon>
        <taxon>Tracheophyta</taxon>
        <taxon>Spermatophyta</taxon>
        <taxon>Magnoliopsida</taxon>
        <taxon>Liliopsida</taxon>
        <taxon>Poales</taxon>
        <taxon>Poaceae</taxon>
        <taxon>PACMAD clade</taxon>
        <taxon>Arundinoideae</taxon>
        <taxon>Arundineae</taxon>
        <taxon>Arundo</taxon>
    </lineage>
</organism>
<dbReference type="AlphaFoldDB" id="A0A0A9HJJ6"/>